<reference evidence="1 2" key="1">
    <citation type="submission" date="2014-09" db="EMBL/GenBank/DDBJ databases">
        <authorList>
            <person name="Hornung B.V."/>
        </authorList>
    </citation>
    <scope>NUCLEOTIDE SEQUENCE [LARGE SCALE GENOMIC DNA]</scope>
    <source>
        <strain evidence="1 2">FRIFI</strain>
    </source>
</reference>
<dbReference type="Pfam" id="PF08812">
    <property type="entry name" value="YtxC"/>
    <property type="match status" value="1"/>
</dbReference>
<dbReference type="AlphaFoldDB" id="A0A2P2BUI7"/>
<organism evidence="1 2">
    <name type="scientific">Romboutsia hominis</name>
    <dbReference type="NCBI Taxonomy" id="1507512"/>
    <lineage>
        <taxon>Bacteria</taxon>
        <taxon>Bacillati</taxon>
        <taxon>Bacillota</taxon>
        <taxon>Clostridia</taxon>
        <taxon>Peptostreptococcales</taxon>
        <taxon>Peptostreptococcaceae</taxon>
        <taxon>Romboutsia</taxon>
    </lineage>
</organism>
<evidence type="ECO:0000313" key="2">
    <source>
        <dbReference type="Proteomes" id="UP000245695"/>
    </source>
</evidence>
<dbReference type="EMBL" id="LN650648">
    <property type="protein sequence ID" value="CEI74036.1"/>
    <property type="molecule type" value="Genomic_DNA"/>
</dbReference>
<name>A0A2P2BUI7_9FIRM</name>
<dbReference type="KEGG" id="rhom:FRIFI_2513"/>
<proteinExistence type="predicted"/>
<sequence>MKTIKVSLLSEEKLYAKNIFSKSKNISEDNEIVEIELDINENNKSTINGISSIVMKIIRDKILKDHIDKEYSNIYPDEKDEIYIYSLEILKNKEPFIEESIRQKLLDYIRTNDYINLDGFVNFRMKNFKKYILAVTDRAVEEYIIKKDQDEFIKVLKYFIEIQDDKIDLVKVHIKDEDTFLIYDKNGNRINEMNNEDIVNMVIEENLNSEDFLISTLLSLCPKKIEILDTLKNNISKEMINTIKSIFGDKVSIVYQN</sequence>
<dbReference type="Proteomes" id="UP000245695">
    <property type="component" value="Chromosome 1"/>
</dbReference>
<dbReference type="InterPro" id="IPR014199">
    <property type="entry name" value="Spore_YtxC"/>
</dbReference>
<protein>
    <submittedName>
        <fullName evidence="1">YtxC-like family</fullName>
    </submittedName>
</protein>
<evidence type="ECO:0000313" key="1">
    <source>
        <dbReference type="EMBL" id="CEI74036.1"/>
    </source>
</evidence>
<keyword evidence="2" id="KW-1185">Reference proteome</keyword>
<dbReference type="RefSeq" id="WP_092923471.1">
    <property type="nucleotide sequence ID" value="NZ_FJTZ01000012.1"/>
</dbReference>
<gene>
    <name evidence="1" type="ORF">FRIFI_2513</name>
</gene>
<accession>A0A2P2BUI7</accession>